<dbReference type="InterPro" id="IPR008792">
    <property type="entry name" value="PQQD"/>
</dbReference>
<comment type="pathway">
    <text evidence="1 4">Cofactor biosynthesis; pyrroloquinoline quinone biosynthesis.</text>
</comment>
<dbReference type="GO" id="GO:0048038">
    <property type="term" value="F:quinone binding"/>
    <property type="evidence" value="ECO:0007669"/>
    <property type="project" value="InterPro"/>
</dbReference>
<dbReference type="InterPro" id="IPR041881">
    <property type="entry name" value="PqqD_sf"/>
</dbReference>
<dbReference type="HAMAP" id="MF_00655">
    <property type="entry name" value="PQQ_syn_PqqD"/>
    <property type="match status" value="1"/>
</dbReference>
<comment type="caution">
    <text evidence="5">The sequence shown here is derived from an EMBL/GenBank/DDBJ whole genome shotgun (WGS) entry which is preliminary data.</text>
</comment>
<evidence type="ECO:0000256" key="2">
    <source>
        <dbReference type="ARBA" id="ARBA00011741"/>
    </source>
</evidence>
<reference evidence="5 6" key="1">
    <citation type="submission" date="2014-04" db="EMBL/GenBank/DDBJ databases">
        <title>Draft genome sequence of Pantoea beijingensis strain LMG 27579, an emerging pathogen to Pleurotus eryngii with potential industrial application.</title>
        <authorList>
            <person name="Xu F."/>
            <person name="Liu Y."/>
            <person name="Wang S."/>
            <person name="Yin Y."/>
            <person name="Ma Y."/>
            <person name="Zhao S."/>
            <person name="Rong C."/>
        </authorList>
    </citation>
    <scope>NUCLEOTIDE SEQUENCE [LARGE SCALE GENOMIC DNA]</scope>
    <source>
        <strain evidence="5 6">LMG 27579</strain>
    </source>
</reference>
<dbReference type="NCBIfam" id="NF002535">
    <property type="entry name" value="PRK02079.1"/>
    <property type="match status" value="1"/>
</dbReference>
<gene>
    <name evidence="4" type="primary">pqqD</name>
    <name evidence="5" type="ORF">ED28_14980</name>
</gene>
<proteinExistence type="inferred from homology"/>
<dbReference type="EMBL" id="JMEE01000039">
    <property type="protein sequence ID" value="RWR01223.1"/>
    <property type="molecule type" value="Genomic_DNA"/>
</dbReference>
<dbReference type="NCBIfam" id="TIGR03859">
    <property type="entry name" value="PQQ_PqqD"/>
    <property type="match status" value="1"/>
</dbReference>
<evidence type="ECO:0000256" key="1">
    <source>
        <dbReference type="ARBA" id="ARBA00004886"/>
    </source>
</evidence>
<evidence type="ECO:0000313" key="6">
    <source>
        <dbReference type="Proteomes" id="UP000288794"/>
    </source>
</evidence>
<comment type="subunit">
    <text evidence="2 4">Monomer. Interacts with PqqE.</text>
</comment>
<name>A0A443IB02_9GAMM</name>
<comment type="similarity">
    <text evidence="4">Belongs to the PqqD family.</text>
</comment>
<dbReference type="AlphaFoldDB" id="A0A443IB02"/>
<keyword evidence="6" id="KW-1185">Reference proteome</keyword>
<keyword evidence="3 4" id="KW-0884">PQQ biosynthesis</keyword>
<dbReference type="Gene3D" id="1.10.10.1150">
    <property type="entry name" value="Coenzyme PQQ synthesis protein D (PqqD)"/>
    <property type="match status" value="1"/>
</dbReference>
<evidence type="ECO:0000256" key="3">
    <source>
        <dbReference type="ARBA" id="ARBA00022905"/>
    </source>
</evidence>
<organism evidence="5 6">
    <name type="scientific">[Pantoea] beijingensis</name>
    <dbReference type="NCBI Taxonomy" id="1324864"/>
    <lineage>
        <taxon>Bacteria</taxon>
        <taxon>Pseudomonadati</taxon>
        <taxon>Pseudomonadota</taxon>
        <taxon>Gammaproteobacteria</taxon>
        <taxon>Enterobacterales</taxon>
        <taxon>Erwiniaceae</taxon>
        <taxon>Erwinia</taxon>
    </lineage>
</organism>
<dbReference type="InterPro" id="IPR022479">
    <property type="entry name" value="PqqD_bac"/>
</dbReference>
<dbReference type="GO" id="GO:0018189">
    <property type="term" value="P:pyrroloquinoline quinone biosynthetic process"/>
    <property type="evidence" value="ECO:0007669"/>
    <property type="project" value="UniProtKB-UniRule"/>
</dbReference>
<evidence type="ECO:0000313" key="5">
    <source>
        <dbReference type="EMBL" id="RWR01223.1"/>
    </source>
</evidence>
<sequence length="94" mass="10630">MDITQQHIPLFRRGFRLQWEQAQGCHVILYPEGMAKLNDSATAILQMVDGNRPIATIIAELNARFPEAGGVDDDVIAFFAQAHEQKWIIFHEPA</sequence>
<evidence type="ECO:0000256" key="4">
    <source>
        <dbReference type="HAMAP-Rule" id="MF_00655"/>
    </source>
</evidence>
<dbReference type="Pfam" id="PF05402">
    <property type="entry name" value="PqqD"/>
    <property type="match status" value="1"/>
</dbReference>
<protein>
    <recommendedName>
        <fullName evidence="4">PqqA binding protein</fullName>
    </recommendedName>
    <alternativeName>
        <fullName evidence="4">Coenzyme PQQ synthesis protein D</fullName>
    </alternativeName>
    <alternativeName>
        <fullName evidence="4">Pyrroloquinoline quinone biosynthesis protein D</fullName>
    </alternativeName>
</protein>
<accession>A0A443IB02</accession>
<dbReference type="Proteomes" id="UP000288794">
    <property type="component" value="Unassembled WGS sequence"/>
</dbReference>
<dbReference type="UniPathway" id="UPA00539"/>
<comment type="function">
    <text evidence="4">Functions as a PqqA binding protein and presents PqqA to PqqE, in the pyrroloquinoline quinone (PQQ) biosynthetic pathway.</text>
</comment>